<evidence type="ECO:0000313" key="2">
    <source>
        <dbReference type="Proteomes" id="UP000887013"/>
    </source>
</evidence>
<name>A0A8X6QE05_NEPPI</name>
<keyword evidence="2" id="KW-1185">Reference proteome</keyword>
<protein>
    <submittedName>
        <fullName evidence="1">Uncharacterized protein</fullName>
    </submittedName>
</protein>
<reference evidence="1" key="1">
    <citation type="submission" date="2020-08" db="EMBL/GenBank/DDBJ databases">
        <title>Multicomponent nature underlies the extraordinary mechanical properties of spider dragline silk.</title>
        <authorList>
            <person name="Kono N."/>
            <person name="Nakamura H."/>
            <person name="Mori M."/>
            <person name="Yoshida Y."/>
            <person name="Ohtoshi R."/>
            <person name="Malay A.D."/>
            <person name="Moran D.A.P."/>
            <person name="Tomita M."/>
            <person name="Numata K."/>
            <person name="Arakawa K."/>
        </authorList>
    </citation>
    <scope>NUCLEOTIDE SEQUENCE</scope>
</reference>
<accession>A0A8X6QE05</accession>
<dbReference type="AlphaFoldDB" id="A0A8X6QE05"/>
<feature type="non-terminal residue" evidence="1">
    <location>
        <position position="1"/>
    </location>
</feature>
<gene>
    <name evidence="1" type="ORF">NPIL_634521</name>
</gene>
<comment type="caution">
    <text evidence="1">The sequence shown here is derived from an EMBL/GenBank/DDBJ whole genome shotgun (WGS) entry which is preliminary data.</text>
</comment>
<dbReference type="Proteomes" id="UP000887013">
    <property type="component" value="Unassembled WGS sequence"/>
</dbReference>
<proteinExistence type="predicted"/>
<organism evidence="1 2">
    <name type="scientific">Nephila pilipes</name>
    <name type="common">Giant wood spider</name>
    <name type="synonym">Nephila maculata</name>
    <dbReference type="NCBI Taxonomy" id="299642"/>
    <lineage>
        <taxon>Eukaryota</taxon>
        <taxon>Metazoa</taxon>
        <taxon>Ecdysozoa</taxon>
        <taxon>Arthropoda</taxon>
        <taxon>Chelicerata</taxon>
        <taxon>Arachnida</taxon>
        <taxon>Araneae</taxon>
        <taxon>Araneomorphae</taxon>
        <taxon>Entelegynae</taxon>
        <taxon>Araneoidea</taxon>
        <taxon>Nephilidae</taxon>
        <taxon>Nephila</taxon>
    </lineage>
</organism>
<evidence type="ECO:0000313" key="1">
    <source>
        <dbReference type="EMBL" id="GFU08687.1"/>
    </source>
</evidence>
<dbReference type="EMBL" id="BMAW01077903">
    <property type="protein sequence ID" value="GFU08687.1"/>
    <property type="molecule type" value="Genomic_DNA"/>
</dbReference>
<sequence>FRDEPRCSEPELNDKDEKFVPNSAIFHIMLQEDLD</sequence>